<protein>
    <recommendedName>
        <fullName evidence="1">Integrase zinc-binding domain-containing protein</fullName>
    </recommendedName>
</protein>
<dbReference type="EMBL" id="AVOT02003873">
    <property type="protein sequence ID" value="MBW0474837.1"/>
    <property type="molecule type" value="Genomic_DNA"/>
</dbReference>
<accession>A0A9Q3GPY3</accession>
<dbReference type="InterPro" id="IPR041588">
    <property type="entry name" value="Integrase_H2C2"/>
</dbReference>
<feature type="domain" description="Integrase zinc-binding" evidence="1">
    <location>
        <begin position="9"/>
        <end position="61"/>
    </location>
</feature>
<dbReference type="SUPFAM" id="SSF53098">
    <property type="entry name" value="Ribonuclease H-like"/>
    <property type="match status" value="1"/>
</dbReference>
<dbReference type="Gene3D" id="1.10.340.70">
    <property type="match status" value="1"/>
</dbReference>
<dbReference type="Pfam" id="PF17921">
    <property type="entry name" value="Integrase_H2C2"/>
    <property type="match status" value="1"/>
</dbReference>
<evidence type="ECO:0000313" key="2">
    <source>
        <dbReference type="EMBL" id="MBW0474837.1"/>
    </source>
</evidence>
<dbReference type="PANTHER" id="PTHR37984:SF15">
    <property type="entry name" value="INTEGRASE CATALYTIC DOMAIN-CONTAINING PROTEIN"/>
    <property type="match status" value="1"/>
</dbReference>
<dbReference type="InterPro" id="IPR050951">
    <property type="entry name" value="Retrovirus_Pol_polyprotein"/>
</dbReference>
<proteinExistence type="predicted"/>
<comment type="caution">
    <text evidence="2">The sequence shown here is derived from an EMBL/GenBank/DDBJ whole genome shotgun (WGS) entry which is preliminary data.</text>
</comment>
<name>A0A9Q3GPY3_9BASI</name>
<dbReference type="Proteomes" id="UP000765509">
    <property type="component" value="Unassembled WGS sequence"/>
</dbReference>
<gene>
    <name evidence="2" type="ORF">O181_014552</name>
</gene>
<keyword evidence="3" id="KW-1185">Reference proteome</keyword>
<dbReference type="PANTHER" id="PTHR37984">
    <property type="entry name" value="PROTEIN CBG26694"/>
    <property type="match status" value="1"/>
</dbReference>
<evidence type="ECO:0000313" key="3">
    <source>
        <dbReference type="Proteomes" id="UP000765509"/>
    </source>
</evidence>
<sequence length="181" mass="21037">MVLCNRILISIIVLECHDNIYSGDLSEERKMKRLKTCAWWLSWRKYVIEYCHSCDRCQKANEATGKIFDLITHIQDPSTPLEGTHMGWVTALPPGGDKSYNAFGFSLDRYRKTPLFLKCHKDEKAMDTALLIRKISISQSGLFKNIIGDRDSKFTSSLWTNLSFWVQNYHSQQDIIHKQMD</sequence>
<reference evidence="2" key="1">
    <citation type="submission" date="2021-03" db="EMBL/GenBank/DDBJ databases">
        <title>Draft genome sequence of rust myrtle Austropuccinia psidii MF-1, a brazilian biotype.</title>
        <authorList>
            <person name="Quecine M.C."/>
            <person name="Pachon D.M.R."/>
            <person name="Bonatelli M.L."/>
            <person name="Correr F.H."/>
            <person name="Franceschini L.M."/>
            <person name="Leite T.F."/>
            <person name="Margarido G.R.A."/>
            <person name="Almeida C.A."/>
            <person name="Ferrarezi J.A."/>
            <person name="Labate C.A."/>
        </authorList>
    </citation>
    <scope>NUCLEOTIDE SEQUENCE</scope>
    <source>
        <strain evidence="2">MF-1</strain>
    </source>
</reference>
<dbReference type="InterPro" id="IPR012337">
    <property type="entry name" value="RNaseH-like_sf"/>
</dbReference>
<evidence type="ECO:0000259" key="1">
    <source>
        <dbReference type="Pfam" id="PF17921"/>
    </source>
</evidence>
<organism evidence="2 3">
    <name type="scientific">Austropuccinia psidii MF-1</name>
    <dbReference type="NCBI Taxonomy" id="1389203"/>
    <lineage>
        <taxon>Eukaryota</taxon>
        <taxon>Fungi</taxon>
        <taxon>Dikarya</taxon>
        <taxon>Basidiomycota</taxon>
        <taxon>Pucciniomycotina</taxon>
        <taxon>Pucciniomycetes</taxon>
        <taxon>Pucciniales</taxon>
        <taxon>Sphaerophragmiaceae</taxon>
        <taxon>Austropuccinia</taxon>
    </lineage>
</organism>
<dbReference type="AlphaFoldDB" id="A0A9Q3GPY3"/>